<dbReference type="InterPro" id="IPR009057">
    <property type="entry name" value="Homeodomain-like_sf"/>
</dbReference>
<dbReference type="Pfam" id="PF12833">
    <property type="entry name" value="HTH_18"/>
    <property type="match status" value="1"/>
</dbReference>
<sequence>MRRKLKEQGVTFQQLVNEEQSKKARHYLLTTEFNIEQISTRLGYSESASFIHAFKRWTGKTPKYYRA</sequence>
<dbReference type="SUPFAM" id="SSF46689">
    <property type="entry name" value="Homeodomain-like"/>
    <property type="match status" value="1"/>
</dbReference>
<dbReference type="PANTHER" id="PTHR47894">
    <property type="entry name" value="HTH-TYPE TRANSCRIPTIONAL REGULATOR GADX"/>
    <property type="match status" value="1"/>
</dbReference>
<protein>
    <submittedName>
        <fullName evidence="5">Helix-turn-helix domain-containing protein</fullName>
    </submittedName>
</protein>
<reference evidence="5" key="1">
    <citation type="submission" date="2022-01" db="EMBL/GenBank/DDBJ databases">
        <title>Colwellia maritima, isolated from seawater.</title>
        <authorList>
            <person name="Kristyanto S."/>
            <person name="Jung J."/>
            <person name="Jeon C.O."/>
        </authorList>
    </citation>
    <scope>NUCLEOTIDE SEQUENCE</scope>
    <source>
        <strain evidence="5">MSW7</strain>
    </source>
</reference>
<comment type="caution">
    <text evidence="5">The sequence shown here is derived from an EMBL/GenBank/DDBJ whole genome shotgun (WGS) entry which is preliminary data.</text>
</comment>
<dbReference type="Gene3D" id="1.10.10.60">
    <property type="entry name" value="Homeodomain-like"/>
    <property type="match status" value="1"/>
</dbReference>
<gene>
    <name evidence="5" type="ORF">L3081_13845</name>
</gene>
<keyword evidence="6" id="KW-1185">Reference proteome</keyword>
<organism evidence="5 6">
    <name type="scientific">Colwellia maritima</name>
    <dbReference type="NCBI Taxonomy" id="2912588"/>
    <lineage>
        <taxon>Bacteria</taxon>
        <taxon>Pseudomonadati</taxon>
        <taxon>Pseudomonadota</taxon>
        <taxon>Gammaproteobacteria</taxon>
        <taxon>Alteromonadales</taxon>
        <taxon>Colwelliaceae</taxon>
        <taxon>Colwellia</taxon>
    </lineage>
</organism>
<feature type="domain" description="HTH araC/xylS-type" evidence="4">
    <location>
        <begin position="1"/>
        <end position="67"/>
    </location>
</feature>
<keyword evidence="2" id="KW-0238">DNA-binding</keyword>
<keyword evidence="3" id="KW-0804">Transcription</keyword>
<dbReference type="SMART" id="SM00342">
    <property type="entry name" value="HTH_ARAC"/>
    <property type="match status" value="1"/>
</dbReference>
<evidence type="ECO:0000256" key="3">
    <source>
        <dbReference type="ARBA" id="ARBA00023163"/>
    </source>
</evidence>
<dbReference type="PRINTS" id="PR00032">
    <property type="entry name" value="HTHARAC"/>
</dbReference>
<dbReference type="InterPro" id="IPR018060">
    <property type="entry name" value="HTH_AraC"/>
</dbReference>
<keyword evidence="1" id="KW-0805">Transcription regulation</keyword>
<evidence type="ECO:0000313" key="6">
    <source>
        <dbReference type="Proteomes" id="UP001139646"/>
    </source>
</evidence>
<accession>A0ABS9X222</accession>
<name>A0ABS9X222_9GAMM</name>
<dbReference type="InterPro" id="IPR020449">
    <property type="entry name" value="Tscrpt_reg_AraC-type_HTH"/>
</dbReference>
<evidence type="ECO:0000256" key="1">
    <source>
        <dbReference type="ARBA" id="ARBA00023015"/>
    </source>
</evidence>
<dbReference type="EMBL" id="JAKKSL010000002">
    <property type="protein sequence ID" value="MCI2284269.1"/>
    <property type="molecule type" value="Genomic_DNA"/>
</dbReference>
<proteinExistence type="predicted"/>
<evidence type="ECO:0000313" key="5">
    <source>
        <dbReference type="EMBL" id="MCI2284269.1"/>
    </source>
</evidence>
<evidence type="ECO:0000256" key="2">
    <source>
        <dbReference type="ARBA" id="ARBA00023125"/>
    </source>
</evidence>
<dbReference type="Proteomes" id="UP001139646">
    <property type="component" value="Unassembled WGS sequence"/>
</dbReference>
<dbReference type="PROSITE" id="PS01124">
    <property type="entry name" value="HTH_ARAC_FAMILY_2"/>
    <property type="match status" value="1"/>
</dbReference>
<dbReference type="PANTHER" id="PTHR47894:SF1">
    <property type="entry name" value="HTH-TYPE TRANSCRIPTIONAL REGULATOR VQSM"/>
    <property type="match status" value="1"/>
</dbReference>
<evidence type="ECO:0000259" key="4">
    <source>
        <dbReference type="PROSITE" id="PS01124"/>
    </source>
</evidence>